<dbReference type="GO" id="GO:0007508">
    <property type="term" value="P:larval heart development"/>
    <property type="evidence" value="ECO:0007669"/>
    <property type="project" value="TreeGrafter"/>
</dbReference>
<accession>A0AAN7PUQ6</accession>
<dbReference type="PANTHER" id="PTHR33395:SF22">
    <property type="entry name" value="REVERSE TRANSCRIPTASE DOMAIN-CONTAINING PROTEIN"/>
    <property type="match status" value="1"/>
</dbReference>
<keyword evidence="3" id="KW-1185">Reference proteome</keyword>
<dbReference type="CDD" id="cd01650">
    <property type="entry name" value="RT_nLTR_like"/>
    <property type="match status" value="1"/>
</dbReference>
<evidence type="ECO:0000313" key="2">
    <source>
        <dbReference type="EMBL" id="KAK4831728.1"/>
    </source>
</evidence>
<dbReference type="GO" id="GO:0031012">
    <property type="term" value="C:extracellular matrix"/>
    <property type="evidence" value="ECO:0007669"/>
    <property type="project" value="TreeGrafter"/>
</dbReference>
<feature type="domain" description="Reverse transcriptase" evidence="1">
    <location>
        <begin position="199"/>
        <end position="301"/>
    </location>
</feature>
<dbReference type="AlphaFoldDB" id="A0AAN7PUQ6"/>
<dbReference type="InterPro" id="IPR043502">
    <property type="entry name" value="DNA/RNA_pol_sf"/>
</dbReference>
<reference evidence="2 3" key="1">
    <citation type="journal article" date="2023" name="J. Hered.">
        <title>Chromosome-level genome of the wood stork (Mycteria americana) provides insight into avian chromosome evolution.</title>
        <authorList>
            <person name="Flamio R. Jr."/>
            <person name="Ramstad K.M."/>
        </authorList>
    </citation>
    <scope>NUCLEOTIDE SEQUENCE [LARGE SCALE GENOMIC DNA]</scope>
    <source>
        <strain evidence="2">JAX WOST 10</strain>
    </source>
</reference>
<proteinExistence type="predicted"/>
<dbReference type="GO" id="GO:0061343">
    <property type="term" value="P:cell adhesion involved in heart morphogenesis"/>
    <property type="evidence" value="ECO:0007669"/>
    <property type="project" value="TreeGrafter"/>
</dbReference>
<dbReference type="EMBL" id="JAUNZN010000001">
    <property type="protein sequence ID" value="KAK4831728.1"/>
    <property type="molecule type" value="Genomic_DNA"/>
</dbReference>
<evidence type="ECO:0000313" key="3">
    <source>
        <dbReference type="Proteomes" id="UP001333110"/>
    </source>
</evidence>
<dbReference type="Pfam" id="PF00078">
    <property type="entry name" value="RVT_1"/>
    <property type="match status" value="1"/>
</dbReference>
<dbReference type="PANTHER" id="PTHR33395">
    <property type="entry name" value="TRANSCRIPTASE, PUTATIVE-RELATED-RELATED"/>
    <property type="match status" value="1"/>
</dbReference>
<dbReference type="SUPFAM" id="SSF56672">
    <property type="entry name" value="DNA/RNA polymerases"/>
    <property type="match status" value="1"/>
</dbReference>
<organism evidence="2 3">
    <name type="scientific">Mycteria americana</name>
    <name type="common">Wood stork</name>
    <dbReference type="NCBI Taxonomy" id="33587"/>
    <lineage>
        <taxon>Eukaryota</taxon>
        <taxon>Metazoa</taxon>
        <taxon>Chordata</taxon>
        <taxon>Craniata</taxon>
        <taxon>Vertebrata</taxon>
        <taxon>Euteleostomi</taxon>
        <taxon>Archelosauria</taxon>
        <taxon>Archosauria</taxon>
        <taxon>Dinosauria</taxon>
        <taxon>Saurischia</taxon>
        <taxon>Theropoda</taxon>
        <taxon>Coelurosauria</taxon>
        <taxon>Aves</taxon>
        <taxon>Neognathae</taxon>
        <taxon>Neoaves</taxon>
        <taxon>Aequornithes</taxon>
        <taxon>Ciconiiformes</taxon>
        <taxon>Ciconiidae</taxon>
        <taxon>Mycteria</taxon>
    </lineage>
</organism>
<sequence>MAATQLEPKAERRWKRKVYGHRKQGQDYRDAVRHCREKIHVAKDRLEFKLASTVKDNKKGVLKYVNSNRRFRDNIGLLLDEVSHLTNRDVEKAEMFNTFFASVFNSDDGPWDVWSPVLEDHDWGGDDKLPANRELVRDLLLQLDVHKSTGCNGIHPRLPKELANVIMGPLSMIFQQSWESGEFPVHWKLVNVPIFKKGKKEDCGNYRPVSLTSVPRKIMEKVILGVEKHLRDNTVIGQSQHGFMRGKSCLTNLISFYDKVTHLVDQGKTVDVVVLDFSKAFDTVSHSVLLDKLSSTPLDETIIRWVNK</sequence>
<gene>
    <name evidence="2" type="ORF">QYF61_018858</name>
</gene>
<comment type="caution">
    <text evidence="2">The sequence shown here is derived from an EMBL/GenBank/DDBJ whole genome shotgun (WGS) entry which is preliminary data.</text>
</comment>
<protein>
    <recommendedName>
        <fullName evidence="1">Reverse transcriptase domain-containing protein</fullName>
    </recommendedName>
</protein>
<name>A0AAN7PUQ6_MYCAM</name>
<evidence type="ECO:0000259" key="1">
    <source>
        <dbReference type="Pfam" id="PF00078"/>
    </source>
</evidence>
<dbReference type="InterPro" id="IPR000477">
    <property type="entry name" value="RT_dom"/>
</dbReference>
<dbReference type="Proteomes" id="UP001333110">
    <property type="component" value="Unassembled WGS sequence"/>
</dbReference>